<keyword evidence="4" id="KW-1185">Reference proteome</keyword>
<evidence type="ECO:0000256" key="1">
    <source>
        <dbReference type="SAM" id="Phobius"/>
    </source>
</evidence>
<feature type="domain" description="Signal transduction histidine kinase internal region" evidence="2">
    <location>
        <begin position="154"/>
        <end position="232"/>
    </location>
</feature>
<dbReference type="SUPFAM" id="SSF55874">
    <property type="entry name" value="ATPase domain of HSP90 chaperone/DNA topoisomerase II/histidine kinase"/>
    <property type="match status" value="1"/>
</dbReference>
<sequence length="341" mass="38857">MSKQKNILVHTTGWVLFLVIPILFSPAPGLSMDMFGKGYMQRELVACALLIGYFYLNTNILLQQFYFDRKYTLYILIIIGCFIVTTMVPFLLFQIHPPPPPDGGGGPMPRKPEEGSILFEFGHNLFRFSVVTFVSLTLKISNRWKQAEQEKLNAELSYLKAQINPHFLFNTLNSIYSLAIQKSDVTPSAVVKLSSMMRYVVSESNRDFVPLDKELSYIRNYVELQQLRFGEAVQLLFFVHGNAGSSKIAPLILIPFVENAFKHGVNAEDSSCIKISIDIDNSELRLEVFNNKVFVRREEEKSGLGIENTRGRLQLLYPNRHSLVITDTEESFSVLLTIRLT</sequence>
<name>A0ABW3JYN6_9BACT</name>
<keyword evidence="3" id="KW-0418">Kinase</keyword>
<dbReference type="GO" id="GO:0004673">
    <property type="term" value="F:protein histidine kinase activity"/>
    <property type="evidence" value="ECO:0007669"/>
    <property type="project" value="UniProtKB-EC"/>
</dbReference>
<dbReference type="EMBL" id="JBHTKA010000001">
    <property type="protein sequence ID" value="MFD0998947.1"/>
    <property type="molecule type" value="Genomic_DNA"/>
</dbReference>
<proteinExistence type="predicted"/>
<dbReference type="PANTHER" id="PTHR34220">
    <property type="entry name" value="SENSOR HISTIDINE KINASE YPDA"/>
    <property type="match status" value="1"/>
</dbReference>
<keyword evidence="3" id="KW-0808">Transferase</keyword>
<keyword evidence="1" id="KW-1133">Transmembrane helix</keyword>
<dbReference type="Proteomes" id="UP001597112">
    <property type="component" value="Unassembled WGS sequence"/>
</dbReference>
<dbReference type="Gene3D" id="3.30.565.10">
    <property type="entry name" value="Histidine kinase-like ATPase, C-terminal domain"/>
    <property type="match status" value="1"/>
</dbReference>
<protein>
    <submittedName>
        <fullName evidence="3">Sensor histidine kinase</fullName>
        <ecNumber evidence="3">2.7.13.3</ecNumber>
    </submittedName>
</protein>
<keyword evidence="1" id="KW-0472">Membrane</keyword>
<dbReference type="InterPro" id="IPR050640">
    <property type="entry name" value="Bact_2-comp_sensor_kinase"/>
</dbReference>
<evidence type="ECO:0000259" key="2">
    <source>
        <dbReference type="Pfam" id="PF06580"/>
    </source>
</evidence>
<organism evidence="3 4">
    <name type="scientific">Ohtaekwangia kribbensis</name>
    <dbReference type="NCBI Taxonomy" id="688913"/>
    <lineage>
        <taxon>Bacteria</taxon>
        <taxon>Pseudomonadati</taxon>
        <taxon>Bacteroidota</taxon>
        <taxon>Cytophagia</taxon>
        <taxon>Cytophagales</taxon>
        <taxon>Fulvivirgaceae</taxon>
        <taxon>Ohtaekwangia</taxon>
    </lineage>
</organism>
<reference evidence="4" key="1">
    <citation type="journal article" date="2019" name="Int. J. Syst. Evol. Microbiol.">
        <title>The Global Catalogue of Microorganisms (GCM) 10K type strain sequencing project: providing services to taxonomists for standard genome sequencing and annotation.</title>
        <authorList>
            <consortium name="The Broad Institute Genomics Platform"/>
            <consortium name="The Broad Institute Genome Sequencing Center for Infectious Disease"/>
            <person name="Wu L."/>
            <person name="Ma J."/>
        </authorList>
    </citation>
    <scope>NUCLEOTIDE SEQUENCE [LARGE SCALE GENOMIC DNA]</scope>
    <source>
        <strain evidence="4">CCUG 58938</strain>
    </source>
</reference>
<dbReference type="RefSeq" id="WP_377576501.1">
    <property type="nucleotide sequence ID" value="NZ_JBHTKA010000001.1"/>
</dbReference>
<feature type="transmembrane region" description="Helical" evidence="1">
    <location>
        <begin position="7"/>
        <end position="24"/>
    </location>
</feature>
<feature type="transmembrane region" description="Helical" evidence="1">
    <location>
        <begin position="74"/>
        <end position="95"/>
    </location>
</feature>
<dbReference type="InterPro" id="IPR036890">
    <property type="entry name" value="HATPase_C_sf"/>
</dbReference>
<comment type="caution">
    <text evidence="3">The sequence shown here is derived from an EMBL/GenBank/DDBJ whole genome shotgun (WGS) entry which is preliminary data.</text>
</comment>
<dbReference type="InterPro" id="IPR010559">
    <property type="entry name" value="Sig_transdc_His_kin_internal"/>
</dbReference>
<dbReference type="PANTHER" id="PTHR34220:SF7">
    <property type="entry name" value="SENSOR HISTIDINE KINASE YPDA"/>
    <property type="match status" value="1"/>
</dbReference>
<dbReference type="EC" id="2.7.13.3" evidence="3"/>
<keyword evidence="1" id="KW-0812">Transmembrane</keyword>
<dbReference type="Pfam" id="PF06580">
    <property type="entry name" value="His_kinase"/>
    <property type="match status" value="1"/>
</dbReference>
<feature type="transmembrane region" description="Helical" evidence="1">
    <location>
        <begin position="44"/>
        <end position="62"/>
    </location>
</feature>
<gene>
    <name evidence="3" type="ORF">ACFQ21_06490</name>
</gene>
<evidence type="ECO:0000313" key="3">
    <source>
        <dbReference type="EMBL" id="MFD0998947.1"/>
    </source>
</evidence>
<evidence type="ECO:0000313" key="4">
    <source>
        <dbReference type="Proteomes" id="UP001597112"/>
    </source>
</evidence>
<accession>A0ABW3JYN6</accession>